<feature type="compositionally biased region" description="Polar residues" evidence="1">
    <location>
        <begin position="294"/>
        <end position="304"/>
    </location>
</feature>
<dbReference type="PANTHER" id="PTHR35807">
    <property type="entry name" value="TRANSCRIPTIONAL REGULATOR REDD-RELATED"/>
    <property type="match status" value="1"/>
</dbReference>
<dbReference type="RefSeq" id="WP_203708310.1">
    <property type="nucleotide sequence ID" value="NZ_BAAALU010000018.1"/>
</dbReference>
<feature type="transmembrane region" description="Helical" evidence="2">
    <location>
        <begin position="70"/>
        <end position="91"/>
    </location>
</feature>
<organism evidence="3 4">
    <name type="scientific">Asanoa iriomotensis</name>
    <dbReference type="NCBI Taxonomy" id="234613"/>
    <lineage>
        <taxon>Bacteria</taxon>
        <taxon>Bacillati</taxon>
        <taxon>Actinomycetota</taxon>
        <taxon>Actinomycetes</taxon>
        <taxon>Micromonosporales</taxon>
        <taxon>Micromonosporaceae</taxon>
        <taxon>Asanoa</taxon>
    </lineage>
</organism>
<dbReference type="Proteomes" id="UP000624325">
    <property type="component" value="Unassembled WGS sequence"/>
</dbReference>
<keyword evidence="2" id="KW-1133">Transmembrane helix</keyword>
<evidence type="ECO:0000313" key="3">
    <source>
        <dbReference type="EMBL" id="GIF61494.1"/>
    </source>
</evidence>
<feature type="compositionally biased region" description="Basic and acidic residues" evidence="1">
    <location>
        <begin position="389"/>
        <end position="402"/>
    </location>
</feature>
<evidence type="ECO:0000256" key="2">
    <source>
        <dbReference type="SAM" id="Phobius"/>
    </source>
</evidence>
<gene>
    <name evidence="3" type="ORF">Air01nite_75890</name>
</gene>
<comment type="caution">
    <text evidence="3">The sequence shown here is derived from an EMBL/GenBank/DDBJ whole genome shotgun (WGS) entry which is preliminary data.</text>
</comment>
<name>A0ABQ4CFE4_9ACTN</name>
<reference evidence="3 4" key="1">
    <citation type="submission" date="2021-01" db="EMBL/GenBank/DDBJ databases">
        <title>Whole genome shotgun sequence of Asanoa iriomotensis NBRC 100142.</title>
        <authorList>
            <person name="Komaki H."/>
            <person name="Tamura T."/>
        </authorList>
    </citation>
    <scope>NUCLEOTIDE SEQUENCE [LARGE SCALE GENOMIC DNA]</scope>
    <source>
        <strain evidence="3 4">NBRC 100142</strain>
    </source>
</reference>
<evidence type="ECO:0000313" key="4">
    <source>
        <dbReference type="Proteomes" id="UP000624325"/>
    </source>
</evidence>
<dbReference type="Gene3D" id="1.10.10.10">
    <property type="entry name" value="Winged helix-like DNA-binding domain superfamily/Winged helix DNA-binding domain"/>
    <property type="match status" value="1"/>
</dbReference>
<sequence length="597" mass="63422">MIVSLEPELLEQLTRLDSPRNTAVAGQLDSNLAAAVRRTAMMRRLFYAAVLVVALYGTATGAVAAFDLPWWIAIGGIFALELGGVTFLSNADVRRRLGEHATASRLLGATIAAAAATFNVVTHGNRLLGGFYALMSVLGFVSWWLDVEAKRRDRLRARGLLPAPTPKYELLAHWTRHPLLTAQGRALAKAYPQLGLYGSLEAALIVRRRNRRDSALADALRSRIRTAAGKQMADIAVLTYDMDEVARRLRASADYDGLTALLGAELTAEHVLHGREDQAAVAARALLAKQTSAPLPLGGSTTHPQELAENNDPGAIAGPGTAAQPSIPVDRNGAAAPTTAWPAPSTTGDPFPATANGRPLLISPASRPGTLPARPSAARGVTVTLADSDSDRSTSIDGHAGRLDGPPPRPPIGTSFAAPAPGQPPDNRVRITVIGEPAILDTAGQPIRGLRAKSMELLVFLIVRRDGAPLSEIIASVWPDVTAQKANQRLSTCLSNLRSIIRTVRETSDPAEHGETAENPRPEPIVNTGGHYHLDPTIVAVDWWHLLDEHHAGAAEAADATVAAARARIADGYDYPWLDTDADGPSAAPPDTSWEHK</sequence>
<evidence type="ECO:0008006" key="5">
    <source>
        <dbReference type="Google" id="ProtNLM"/>
    </source>
</evidence>
<keyword evidence="4" id="KW-1185">Reference proteome</keyword>
<keyword evidence="2" id="KW-0812">Transmembrane</keyword>
<accession>A0ABQ4CFE4</accession>
<dbReference type="InterPro" id="IPR051677">
    <property type="entry name" value="AfsR-DnrI-RedD_regulator"/>
</dbReference>
<keyword evidence="2" id="KW-0472">Membrane</keyword>
<feature type="region of interest" description="Disordered" evidence="1">
    <location>
        <begin position="578"/>
        <end position="597"/>
    </location>
</feature>
<feature type="compositionally biased region" description="Low complexity" evidence="1">
    <location>
        <begin position="334"/>
        <end position="347"/>
    </location>
</feature>
<proteinExistence type="predicted"/>
<dbReference type="InterPro" id="IPR036388">
    <property type="entry name" value="WH-like_DNA-bd_sf"/>
</dbReference>
<evidence type="ECO:0000256" key="1">
    <source>
        <dbReference type="SAM" id="MobiDB-lite"/>
    </source>
</evidence>
<feature type="region of interest" description="Disordered" evidence="1">
    <location>
        <begin position="294"/>
        <end position="427"/>
    </location>
</feature>
<feature type="transmembrane region" description="Helical" evidence="2">
    <location>
        <begin position="45"/>
        <end position="64"/>
    </location>
</feature>
<feature type="transmembrane region" description="Helical" evidence="2">
    <location>
        <begin position="127"/>
        <end position="145"/>
    </location>
</feature>
<dbReference type="EMBL" id="BONC01000108">
    <property type="protein sequence ID" value="GIF61494.1"/>
    <property type="molecule type" value="Genomic_DNA"/>
</dbReference>
<protein>
    <recommendedName>
        <fullName evidence="5">Bacterial transcriptional activator domain-containing protein</fullName>
    </recommendedName>
</protein>